<feature type="transmembrane region" description="Helical" evidence="9">
    <location>
        <begin position="538"/>
        <end position="556"/>
    </location>
</feature>
<reference evidence="11 12" key="1">
    <citation type="submission" date="2016-09" db="EMBL/GenBank/DDBJ databases">
        <title>The complete genome sequences of Rhizobium gallicum, symbiovars gallicum and phaseoli, symbionts associated to common bean (Phaseolus vulgaris).</title>
        <authorList>
            <person name="Bustos P."/>
            <person name="Santamaria R.I."/>
            <person name="Perez-Carrascal O.M."/>
            <person name="Juarez S."/>
            <person name="Lozano L."/>
            <person name="Martinez-Flores I."/>
            <person name="Martinez-Romero E."/>
            <person name="Cevallos M."/>
            <person name="Romero D."/>
            <person name="Davila G."/>
            <person name="Gonzalez V."/>
        </authorList>
    </citation>
    <scope>NUCLEOTIDE SEQUENCE [LARGE SCALE GENOMIC DNA]</scope>
    <source>
        <strain evidence="11 12">8C-3</strain>
        <plasmid evidence="12">Plasmid prsp8c3a</plasmid>
    </source>
</reference>
<feature type="transmembrane region" description="Helical" evidence="9">
    <location>
        <begin position="366"/>
        <end position="390"/>
    </location>
</feature>
<keyword evidence="8 9" id="KW-0472">Membrane</keyword>
<gene>
    <name evidence="11" type="ORF">AM571_PA00149</name>
</gene>
<dbReference type="SUPFAM" id="SSF82714">
    <property type="entry name" value="Multidrug efflux transporter AcrB TolC docking domain, DN and DC subdomains"/>
    <property type="match status" value="2"/>
</dbReference>
<evidence type="ECO:0000256" key="2">
    <source>
        <dbReference type="ARBA" id="ARBA00010942"/>
    </source>
</evidence>
<comment type="caution">
    <text evidence="9">Lacks conserved residue(s) required for the propagation of feature annotation.</text>
</comment>
<feature type="transmembrane region" description="Helical" evidence="9">
    <location>
        <begin position="1002"/>
        <end position="1025"/>
    </location>
</feature>
<dbReference type="GO" id="GO:0005886">
    <property type="term" value="C:plasma membrane"/>
    <property type="evidence" value="ECO:0007669"/>
    <property type="project" value="UniProtKB-SubCell"/>
</dbReference>
<evidence type="ECO:0000256" key="8">
    <source>
        <dbReference type="ARBA" id="ARBA00023136"/>
    </source>
</evidence>
<keyword evidence="5 9" id="KW-0997">Cell inner membrane</keyword>
<evidence type="ECO:0000256" key="4">
    <source>
        <dbReference type="ARBA" id="ARBA00022475"/>
    </source>
</evidence>
<proteinExistence type="inferred from homology"/>
<dbReference type="NCBIfam" id="NF000282">
    <property type="entry name" value="RND_permease_1"/>
    <property type="match status" value="1"/>
</dbReference>
<evidence type="ECO:0000313" key="11">
    <source>
        <dbReference type="EMBL" id="APO77035.1"/>
    </source>
</evidence>
<dbReference type="Gene3D" id="3.30.2090.10">
    <property type="entry name" value="Multidrug efflux transporter AcrB TolC docking domain, DN and DC subdomains"/>
    <property type="match status" value="2"/>
</dbReference>
<dbReference type="GO" id="GO:0015562">
    <property type="term" value="F:efflux transmembrane transporter activity"/>
    <property type="evidence" value="ECO:0007669"/>
    <property type="project" value="InterPro"/>
</dbReference>
<dbReference type="PRINTS" id="PR00702">
    <property type="entry name" value="ACRIFLAVINRP"/>
</dbReference>
<feature type="transmembrane region" description="Helical" evidence="9">
    <location>
        <begin position="970"/>
        <end position="990"/>
    </location>
</feature>
<dbReference type="FunFam" id="1.20.1640.10:FF:000001">
    <property type="entry name" value="Efflux pump membrane transporter"/>
    <property type="match status" value="1"/>
</dbReference>
<dbReference type="PANTHER" id="PTHR32063">
    <property type="match status" value="1"/>
</dbReference>
<evidence type="ECO:0000256" key="1">
    <source>
        <dbReference type="ARBA" id="ARBA00004429"/>
    </source>
</evidence>
<dbReference type="GO" id="GO:0009636">
    <property type="term" value="P:response to toxic substance"/>
    <property type="evidence" value="ECO:0007669"/>
    <property type="project" value="UniProtKB-ARBA"/>
</dbReference>
<keyword evidence="11" id="KW-0614">Plasmid</keyword>
<dbReference type="Pfam" id="PF00873">
    <property type="entry name" value="ACR_tran"/>
    <property type="match status" value="1"/>
</dbReference>
<dbReference type="InterPro" id="IPR001036">
    <property type="entry name" value="Acrflvin-R"/>
</dbReference>
<dbReference type="FunFam" id="3.30.70.1430:FF:000001">
    <property type="entry name" value="Efflux pump membrane transporter"/>
    <property type="match status" value="1"/>
</dbReference>
<keyword evidence="3 9" id="KW-0813">Transport</keyword>
<dbReference type="FunFam" id="3.30.70.1430:FF:000002">
    <property type="entry name" value="Efflux pump membrane transporter"/>
    <property type="match status" value="1"/>
</dbReference>
<evidence type="ECO:0000256" key="3">
    <source>
        <dbReference type="ARBA" id="ARBA00022448"/>
    </source>
</evidence>
<evidence type="ECO:0000256" key="6">
    <source>
        <dbReference type="ARBA" id="ARBA00022692"/>
    </source>
</evidence>
<dbReference type="NCBIfam" id="TIGR00915">
    <property type="entry name" value="2A0602"/>
    <property type="match status" value="1"/>
</dbReference>
<dbReference type="Gene3D" id="3.30.70.1430">
    <property type="entry name" value="Multidrug efflux transporter AcrB pore domain"/>
    <property type="match status" value="2"/>
</dbReference>
<keyword evidence="7 9" id="KW-1133">Transmembrane helix</keyword>
<accession>A0A1L5PA34</accession>
<evidence type="ECO:0000256" key="7">
    <source>
        <dbReference type="ARBA" id="ARBA00022989"/>
    </source>
</evidence>
<feature type="transmembrane region" description="Helical" evidence="9">
    <location>
        <begin position="470"/>
        <end position="497"/>
    </location>
</feature>
<dbReference type="SUPFAM" id="SSF82866">
    <property type="entry name" value="Multidrug efflux transporter AcrB transmembrane domain"/>
    <property type="match status" value="2"/>
</dbReference>
<comment type="subcellular location">
    <subcellularLocation>
        <location evidence="1 9">Cell inner membrane</location>
        <topology evidence="1 9">Multi-pass membrane protein</topology>
    </subcellularLocation>
</comment>
<dbReference type="FunFam" id="3.30.2090.10:FF:000001">
    <property type="entry name" value="Efflux pump membrane transporter"/>
    <property type="match status" value="1"/>
</dbReference>
<feature type="transmembrane region" description="Helical" evidence="9">
    <location>
        <begin position="340"/>
        <end position="359"/>
    </location>
</feature>
<feature type="transmembrane region" description="Helical" evidence="9">
    <location>
        <begin position="437"/>
        <end position="458"/>
    </location>
</feature>
<keyword evidence="6 9" id="KW-0812">Transmembrane</keyword>
<organism evidence="11 12">
    <name type="scientific">Rhizobium etli 8C-3</name>
    <dbReference type="NCBI Taxonomy" id="538025"/>
    <lineage>
        <taxon>Bacteria</taxon>
        <taxon>Pseudomonadati</taxon>
        <taxon>Pseudomonadota</taxon>
        <taxon>Alphaproteobacteria</taxon>
        <taxon>Hyphomicrobiales</taxon>
        <taxon>Rhizobiaceae</taxon>
        <taxon>Rhizobium/Agrobacterium group</taxon>
        <taxon>Rhizobium</taxon>
    </lineage>
</organism>
<evidence type="ECO:0000256" key="9">
    <source>
        <dbReference type="RuleBase" id="RU364070"/>
    </source>
</evidence>
<dbReference type="EMBL" id="CP017242">
    <property type="protein sequence ID" value="APO77035.1"/>
    <property type="molecule type" value="Genomic_DNA"/>
</dbReference>
<dbReference type="Gene3D" id="1.20.1640.10">
    <property type="entry name" value="Multidrug efflux transporter AcrB transmembrane domain"/>
    <property type="match status" value="2"/>
</dbReference>
<feature type="region of interest" description="Disordered" evidence="10">
    <location>
        <begin position="1038"/>
        <end position="1058"/>
    </location>
</feature>
<evidence type="ECO:0000256" key="5">
    <source>
        <dbReference type="ARBA" id="ARBA00022519"/>
    </source>
</evidence>
<comment type="similarity">
    <text evidence="2 9">Belongs to the resistance-nodulation-cell division (RND) (TC 2.A.6) family.</text>
</comment>
<dbReference type="GO" id="GO:0042910">
    <property type="term" value="F:xenobiotic transmembrane transporter activity"/>
    <property type="evidence" value="ECO:0007669"/>
    <property type="project" value="TreeGrafter"/>
</dbReference>
<geneLocation type="plasmid" evidence="12">
    <name>prsp8c3a</name>
</geneLocation>
<dbReference type="AlphaFoldDB" id="A0A1L5PA34"/>
<sequence>MARFFIDRPVFAWVIAIAIVLFGVLSLRTLPVSQYPAIAPPAISINVSYPGASAVTVQDTVVQVIEQQLNGIDNLLYFTANSSKDGSATITLTFAQGTDPDTAQVQVQNKLSLATPRLPQIVQQQGIRVAKSAGNFLLVVGLVSTDGSMDRTDISDFIVSSLQDPLSRTAGVGDFQVFGSQYAMRIWLDPAKLVNFSMTPSDVSAAIRAQNVQVASGELGAEPAVPDQQMNATVVGPSYLQTPEEFGAILLRVQPDGSQVRLRDVARVEIGSENYTTLSYFNGQPAAGIGIRLASGANALDAAAAVRATIARLRPSFPAGLEAVYPLDTTPFVRLSIESVIYTLIEAVVLVFLVMFLFLQNFRATLIPTIAVPVVLLGTFAVLQVAGFSINTLTMFGMVLAIGLLVDDAIVVVENVERVMAEEHLSPLEATRKSMDQITGALVGIGLVLSAVFLPMAFFGGSTGVIYRQFSITVATAMGLSVLVAIIFTPALCATILKPHKPGQGQRGFFGWFNRGFDWATRGYASGVRHALRRPLRMMMMFAALLVILAVMFVRLPSAFLPDEDQGTAYVQVVSPPGATTARTQRTLDEISRFIREEESSVVASTFAINGFSFTGRGQSAGMAFLSLRNWSDRPGAQNSVQALTRRIMARFANYPDAMVFAFAPPAITELGNATGFNFQLLDRGGLGHEALMGARGQLLGLAAQSPVLAGVRPNGQNDEAQFRLVIDWERASALGLSVSDINSTLSTAWGATYVNDFMDRGRVKRVYMQGDASARMLPGDLDRWFIRNASGQLVSFSAFGHAEWSYGSPRLERFNGVASVEIAGAAAPGYTSGQAMAEMERLVAQLPAGFGFDWSGISYEERLSGAQAPALYALSLLIVFLCLAALYESWSIPAAVMLIVPLGILGAVAAMLGRGLSNDVYFQVGLLTTVGLAAKNAILIVEFAKDGFDRGQSLVEAALEAARQRLRPIIMTSLAFGLGVLPLVVASGAGSGGQNAIGTGVLGGVMSGTLFAIILVPVFFVIVLKLFRTRRKGEAEQAAAAPHPLPTPGEEARCSAW</sequence>
<dbReference type="Gene3D" id="3.30.70.1440">
    <property type="entry name" value="Multidrug efflux transporter AcrB pore domain"/>
    <property type="match status" value="1"/>
</dbReference>
<feature type="transmembrane region" description="Helical" evidence="9">
    <location>
        <begin position="895"/>
        <end position="915"/>
    </location>
</feature>
<dbReference type="SUPFAM" id="SSF82693">
    <property type="entry name" value="Multidrug efflux transporter AcrB pore domain, PN1, PN2, PC1 and PC2 subdomains"/>
    <property type="match status" value="4"/>
</dbReference>
<evidence type="ECO:0000313" key="12">
    <source>
        <dbReference type="Proteomes" id="UP000185109"/>
    </source>
</evidence>
<dbReference type="InterPro" id="IPR004764">
    <property type="entry name" value="MdtF-like"/>
</dbReference>
<feature type="transmembrane region" description="Helical" evidence="9">
    <location>
        <begin position="396"/>
        <end position="416"/>
    </location>
</feature>
<protein>
    <recommendedName>
        <fullName evidence="9">Efflux pump membrane transporter</fullName>
    </recommendedName>
</protein>
<dbReference type="Proteomes" id="UP000185109">
    <property type="component" value="Plasmid pRsp8C3a"/>
</dbReference>
<dbReference type="PANTHER" id="PTHR32063:SF13">
    <property type="entry name" value="MULTIDRUG EFFLUX PUMP SUBUNIT ACRB-RELATED"/>
    <property type="match status" value="1"/>
</dbReference>
<dbReference type="RefSeq" id="WP_074063495.1">
    <property type="nucleotide sequence ID" value="NZ_CP017242.1"/>
</dbReference>
<dbReference type="Gene3D" id="3.30.70.1320">
    <property type="entry name" value="Multidrug efflux transporter AcrB pore domain like"/>
    <property type="match status" value="1"/>
</dbReference>
<name>A0A1L5PA34_RHIET</name>
<feature type="transmembrane region" description="Helical" evidence="9">
    <location>
        <begin position="921"/>
        <end position="942"/>
    </location>
</feature>
<feature type="transmembrane region" description="Helical" evidence="9">
    <location>
        <begin position="871"/>
        <end position="888"/>
    </location>
</feature>
<evidence type="ECO:0000256" key="10">
    <source>
        <dbReference type="SAM" id="MobiDB-lite"/>
    </source>
</evidence>
<dbReference type="InterPro" id="IPR027463">
    <property type="entry name" value="AcrB_DN_DC_subdom"/>
</dbReference>
<dbReference type="FunFam" id="3.30.2090.10:FF:000002">
    <property type="entry name" value="Efflux pump membrane transporter"/>
    <property type="match status" value="1"/>
</dbReference>
<keyword evidence="4" id="KW-1003">Cell membrane</keyword>